<evidence type="ECO:0000259" key="2">
    <source>
        <dbReference type="Pfam" id="PF12169"/>
    </source>
</evidence>
<evidence type="ECO:0000313" key="5">
    <source>
        <dbReference type="Proteomes" id="UP001157418"/>
    </source>
</evidence>
<feature type="region of interest" description="Disordered" evidence="1">
    <location>
        <begin position="1"/>
        <end position="32"/>
    </location>
</feature>
<dbReference type="InterPro" id="IPR022754">
    <property type="entry name" value="DNA_pol_III_gamma-3"/>
</dbReference>
<dbReference type="GO" id="GO:0006260">
    <property type="term" value="P:DNA replication"/>
    <property type="evidence" value="ECO:0007669"/>
    <property type="project" value="InterPro"/>
</dbReference>
<accession>A0AAU9LED9</accession>
<dbReference type="Gene3D" id="1.20.272.10">
    <property type="match status" value="1"/>
</dbReference>
<evidence type="ECO:0000256" key="1">
    <source>
        <dbReference type="SAM" id="MobiDB-lite"/>
    </source>
</evidence>
<dbReference type="InterPro" id="IPR054506">
    <property type="entry name" value="DnaA_N-like_STI"/>
</dbReference>
<feature type="region of interest" description="Disordered" evidence="1">
    <location>
        <begin position="45"/>
        <end position="96"/>
    </location>
</feature>
<comment type="caution">
    <text evidence="4">The sequence shown here is derived from an EMBL/GenBank/DDBJ whole genome shotgun (WGS) entry which is preliminary data.</text>
</comment>
<reference evidence="4 5" key="1">
    <citation type="submission" date="2022-01" db="EMBL/GenBank/DDBJ databases">
        <authorList>
            <person name="Xiong W."/>
            <person name="Schranz E."/>
        </authorList>
    </citation>
    <scope>NUCLEOTIDE SEQUENCE [LARGE SCALE GENOMIC DNA]</scope>
</reference>
<feature type="compositionally biased region" description="Low complexity" evidence="1">
    <location>
        <begin position="344"/>
        <end position="353"/>
    </location>
</feature>
<evidence type="ECO:0000313" key="4">
    <source>
        <dbReference type="EMBL" id="CAH1413121.1"/>
    </source>
</evidence>
<dbReference type="InterPro" id="IPR008921">
    <property type="entry name" value="DNA_pol3_clamp-load_cplx_C"/>
</dbReference>
<feature type="compositionally biased region" description="Polar residues" evidence="1">
    <location>
        <begin position="374"/>
        <end position="383"/>
    </location>
</feature>
<organism evidence="4 5">
    <name type="scientific">Lactuca virosa</name>
    <dbReference type="NCBI Taxonomy" id="75947"/>
    <lineage>
        <taxon>Eukaryota</taxon>
        <taxon>Viridiplantae</taxon>
        <taxon>Streptophyta</taxon>
        <taxon>Embryophyta</taxon>
        <taxon>Tracheophyta</taxon>
        <taxon>Spermatophyta</taxon>
        <taxon>Magnoliopsida</taxon>
        <taxon>eudicotyledons</taxon>
        <taxon>Gunneridae</taxon>
        <taxon>Pentapetalae</taxon>
        <taxon>asterids</taxon>
        <taxon>campanulids</taxon>
        <taxon>Asterales</taxon>
        <taxon>Asteraceae</taxon>
        <taxon>Cichorioideae</taxon>
        <taxon>Cichorieae</taxon>
        <taxon>Lactucinae</taxon>
        <taxon>Lactuca</taxon>
    </lineage>
</organism>
<evidence type="ECO:0000259" key="3">
    <source>
        <dbReference type="Pfam" id="PF23007"/>
    </source>
</evidence>
<dbReference type="AlphaFoldDB" id="A0AAU9LED9"/>
<feature type="region of interest" description="Disordered" evidence="1">
    <location>
        <begin position="336"/>
        <end position="401"/>
    </location>
</feature>
<dbReference type="Pfam" id="PF23007">
    <property type="entry name" value="DnaA_N-like_STI"/>
    <property type="match status" value="1"/>
</dbReference>
<dbReference type="GO" id="GO:0003677">
    <property type="term" value="F:DNA binding"/>
    <property type="evidence" value="ECO:0007669"/>
    <property type="project" value="InterPro"/>
</dbReference>
<feature type="domain" description="STICHEL DnaA-N-like alpha-beta" evidence="3">
    <location>
        <begin position="437"/>
        <end position="478"/>
    </location>
</feature>
<dbReference type="Pfam" id="PF12169">
    <property type="entry name" value="DNA_pol3_gamma3"/>
    <property type="match status" value="1"/>
</dbReference>
<protein>
    <submittedName>
        <fullName evidence="4">Uncharacterized protein</fullName>
    </submittedName>
</protein>
<feature type="domain" description="DNA polymerase III gamma subunit" evidence="2">
    <location>
        <begin position="214"/>
        <end position="287"/>
    </location>
</feature>
<name>A0AAU9LED9_9ASTR</name>
<dbReference type="GO" id="GO:0003887">
    <property type="term" value="F:DNA-directed DNA polymerase activity"/>
    <property type="evidence" value="ECO:0007669"/>
    <property type="project" value="InterPro"/>
</dbReference>
<feature type="compositionally biased region" description="Basic and acidic residues" evidence="1">
    <location>
        <begin position="45"/>
        <end position="65"/>
    </location>
</feature>
<dbReference type="EMBL" id="CAKMRJ010000001">
    <property type="protein sequence ID" value="CAH1413121.1"/>
    <property type="molecule type" value="Genomic_DNA"/>
</dbReference>
<proteinExistence type="predicted"/>
<gene>
    <name evidence="4" type="ORF">LVIROSA_LOCUS1096</name>
</gene>
<keyword evidence="5" id="KW-1185">Reference proteome</keyword>
<sequence length="479" mass="53432">MIITSPEAEIEKEMDIEKMDDETESPEHKEEHGLGLHTAGIVMEENAHGDDTAEEGVCKNDDSSTEHVYSASEKEKEDKVQGGTENVKNNKATKRNKLPMSKTKKDIGLSNFFKQVTETKTVNKKGKPSSRACDFEAQKENKQIPIENKNKQKSEKITPKSEVGFSRLITFLQVTRQECGLSYTGNALHALWVIASEMLKLYLDQLSLLGKRITTDLVNELVGVVSDEKLLELLELAMSSNTAETVKRARELMELGVDPMVLMSQMATLIMDIIAGTYQVIEASADSLFDGRSLTEAEIERLKHALKLLSESEKQLRLSSERSTWFTATLFQLGSVPSADPTPSGSSRRQSSSTTEDDPSATFRDIYFQKQRQDSQYTPQKSTPMYPPKPIRQNSPSPKDTLLSMRQLMNGDAIAASSVPHDDDDDDVIIGNNVSKRSNSNILDDIWAHCIEKCHSKTLRQLLHTYGNLVSISEDKGNN</sequence>
<dbReference type="SUPFAM" id="SSF48019">
    <property type="entry name" value="post-AAA+ oligomerization domain-like"/>
    <property type="match status" value="1"/>
</dbReference>
<dbReference type="Proteomes" id="UP001157418">
    <property type="component" value="Unassembled WGS sequence"/>
</dbReference>